<accession>A0ABR9KIQ3</accession>
<dbReference type="SUPFAM" id="SSF102588">
    <property type="entry name" value="LmbE-like"/>
    <property type="match status" value="1"/>
</dbReference>
<dbReference type="Gene3D" id="2.80.10.50">
    <property type="match status" value="1"/>
</dbReference>
<dbReference type="Proteomes" id="UP000661607">
    <property type="component" value="Unassembled WGS sequence"/>
</dbReference>
<dbReference type="RefSeq" id="WP_192776351.1">
    <property type="nucleotide sequence ID" value="NZ_BAAASY010000012.1"/>
</dbReference>
<dbReference type="Pfam" id="PF02585">
    <property type="entry name" value="PIG-L"/>
    <property type="match status" value="1"/>
</dbReference>
<sequence length="448" mass="48167">MNRAVTTLLSCWSLLGGLVVAPAATEGASASCARTTLVSVAHQDDDLLFVNPDLTRDYDQGACLRVVYLTAGDAGRDGDYVRGREDGVRAAYAVMAGAPDTWNRSDLRVGGHRLRAYSLAAPAEGRGDIQLVFMGLPDGYPRGSGSAAYGRQSLLKLFRGGLDRITTVDGSARYDEAALVATLSGLIRRFRPDTIRTLDHQSTRLGYSTTAPVDHSDHAVTARYTLLAARHAMTGARGPRPALAFYRTYGISALPANLTPDERARKSAIFQAYAKRVACGHDGCAAAPSGLGAGPRDWVARQYRREQPAPAEGTIVSWMGATRAPNDDTDTARCLTVRSGPSGRDAVRTGACDGTRAQDWYPAGQTLRSALDGRCLTAAPAPAVTACDGSRAQRWTLAAGGLIRTAMGCLRQDDLLLRRARLRLARCDRREPEQRWFHSLAEVRRPAP</sequence>
<dbReference type="EMBL" id="JADBEF010000001">
    <property type="protein sequence ID" value="MBE1561447.1"/>
    <property type="molecule type" value="Genomic_DNA"/>
</dbReference>
<evidence type="ECO:0000313" key="5">
    <source>
        <dbReference type="Proteomes" id="UP000661607"/>
    </source>
</evidence>
<dbReference type="Gene3D" id="3.40.50.10320">
    <property type="entry name" value="LmbE-like"/>
    <property type="match status" value="1"/>
</dbReference>
<dbReference type="PANTHER" id="PTHR12993:SF26">
    <property type="entry name" value="1D-MYO-INOSITOL 2-ACETAMIDO-2-DEOXY-ALPHA-D-GLUCOPYRANOSIDE DEACETYLASE"/>
    <property type="match status" value="1"/>
</dbReference>
<dbReference type="InterPro" id="IPR003737">
    <property type="entry name" value="GlcNAc_PI_deacetylase-related"/>
</dbReference>
<organism evidence="4 5">
    <name type="scientific">Nonomuraea africana</name>
    <dbReference type="NCBI Taxonomy" id="46171"/>
    <lineage>
        <taxon>Bacteria</taxon>
        <taxon>Bacillati</taxon>
        <taxon>Actinomycetota</taxon>
        <taxon>Actinomycetes</taxon>
        <taxon>Streptosporangiales</taxon>
        <taxon>Streptosporangiaceae</taxon>
        <taxon>Nonomuraea</taxon>
    </lineage>
</organism>
<evidence type="ECO:0000259" key="3">
    <source>
        <dbReference type="Pfam" id="PF00652"/>
    </source>
</evidence>
<proteinExistence type="predicted"/>
<dbReference type="InterPro" id="IPR000772">
    <property type="entry name" value="Ricin_B_lectin"/>
</dbReference>
<dbReference type="Pfam" id="PF00652">
    <property type="entry name" value="Ricin_B_lectin"/>
    <property type="match status" value="1"/>
</dbReference>
<reference evidence="4 5" key="1">
    <citation type="submission" date="2020-10" db="EMBL/GenBank/DDBJ databases">
        <title>Sequencing the genomes of 1000 actinobacteria strains.</title>
        <authorList>
            <person name="Klenk H.-P."/>
        </authorList>
    </citation>
    <scope>NUCLEOTIDE SEQUENCE [LARGE SCALE GENOMIC DNA]</scope>
    <source>
        <strain evidence="4 5">DSM 43748</strain>
    </source>
</reference>
<feature type="signal peptide" evidence="2">
    <location>
        <begin position="1"/>
        <end position="23"/>
    </location>
</feature>
<dbReference type="PROSITE" id="PS50231">
    <property type="entry name" value="RICIN_B_LECTIN"/>
    <property type="match status" value="1"/>
</dbReference>
<comment type="caution">
    <text evidence="4">The sequence shown here is derived from an EMBL/GenBank/DDBJ whole genome shotgun (WGS) entry which is preliminary data.</text>
</comment>
<keyword evidence="5" id="KW-1185">Reference proteome</keyword>
<name>A0ABR9KIQ3_9ACTN</name>
<keyword evidence="1" id="KW-0862">Zinc</keyword>
<protein>
    <submittedName>
        <fullName evidence="4">LmbE family N-acetylglucosaminyl deacetylase</fullName>
    </submittedName>
</protein>
<evidence type="ECO:0000256" key="1">
    <source>
        <dbReference type="ARBA" id="ARBA00022833"/>
    </source>
</evidence>
<feature type="chain" id="PRO_5045603102" evidence="2">
    <location>
        <begin position="24"/>
        <end position="448"/>
    </location>
</feature>
<dbReference type="InterPro" id="IPR035992">
    <property type="entry name" value="Ricin_B-like_lectins"/>
</dbReference>
<dbReference type="SUPFAM" id="SSF50370">
    <property type="entry name" value="Ricin B-like lectins"/>
    <property type="match status" value="1"/>
</dbReference>
<keyword evidence="2" id="KW-0732">Signal</keyword>
<evidence type="ECO:0000256" key="2">
    <source>
        <dbReference type="SAM" id="SignalP"/>
    </source>
</evidence>
<evidence type="ECO:0000313" key="4">
    <source>
        <dbReference type="EMBL" id="MBE1561447.1"/>
    </source>
</evidence>
<gene>
    <name evidence="4" type="ORF">H4W81_004226</name>
</gene>
<dbReference type="PANTHER" id="PTHR12993">
    <property type="entry name" value="N-ACETYLGLUCOSAMINYL-PHOSPHATIDYLINOSITOL DE-N-ACETYLASE-RELATED"/>
    <property type="match status" value="1"/>
</dbReference>
<feature type="domain" description="Ricin B lectin" evidence="3">
    <location>
        <begin position="330"/>
        <end position="436"/>
    </location>
</feature>
<dbReference type="InterPro" id="IPR024078">
    <property type="entry name" value="LmbE-like_dom_sf"/>
</dbReference>